<evidence type="ECO:0000256" key="2">
    <source>
        <dbReference type="ARBA" id="ARBA00022670"/>
    </source>
</evidence>
<evidence type="ECO:0000313" key="9">
    <source>
        <dbReference type="Proteomes" id="UP000268162"/>
    </source>
</evidence>
<comment type="catalytic activity">
    <reaction evidence="1 6">
        <text>Thiol-dependent hydrolysis of ester, thioester, amide, peptide and isopeptide bonds formed by the C-terminal Gly of ubiquitin (a 76-residue protein attached to proteins as an intracellular targeting signal).</text>
        <dbReference type="EC" id="3.4.19.12"/>
    </reaction>
</comment>
<proteinExistence type="inferred from homology"/>
<organism evidence="8 9">
    <name type="scientific">Dimargaris cristalligena</name>
    <dbReference type="NCBI Taxonomy" id="215637"/>
    <lineage>
        <taxon>Eukaryota</taxon>
        <taxon>Fungi</taxon>
        <taxon>Fungi incertae sedis</taxon>
        <taxon>Zoopagomycota</taxon>
        <taxon>Kickxellomycotina</taxon>
        <taxon>Dimargaritomycetes</taxon>
        <taxon>Dimargaritales</taxon>
        <taxon>Dimargaritaceae</taxon>
        <taxon>Dimargaris</taxon>
    </lineage>
</organism>
<dbReference type="PROSITE" id="PS00973">
    <property type="entry name" value="USP_2"/>
    <property type="match status" value="1"/>
</dbReference>
<protein>
    <recommendedName>
        <fullName evidence="6">Ubiquitin carboxyl-terminal hydrolase</fullName>
        <ecNumber evidence="6">3.4.19.12</ecNumber>
    </recommendedName>
</protein>
<keyword evidence="2 6" id="KW-0645">Protease</keyword>
<evidence type="ECO:0000256" key="4">
    <source>
        <dbReference type="ARBA" id="ARBA00022801"/>
    </source>
</evidence>
<evidence type="ECO:0000256" key="3">
    <source>
        <dbReference type="ARBA" id="ARBA00022786"/>
    </source>
</evidence>
<dbReference type="EMBL" id="ML002266">
    <property type="protein sequence ID" value="RKP39501.1"/>
    <property type="molecule type" value="Genomic_DNA"/>
</dbReference>
<evidence type="ECO:0000256" key="5">
    <source>
        <dbReference type="ARBA" id="ARBA00022807"/>
    </source>
</evidence>
<evidence type="ECO:0000313" key="8">
    <source>
        <dbReference type="EMBL" id="RKP39501.1"/>
    </source>
</evidence>
<keyword evidence="9" id="KW-1185">Reference proteome</keyword>
<comment type="similarity">
    <text evidence="6">Belongs to the peptidase C19 family.</text>
</comment>
<dbReference type="SUPFAM" id="SSF54001">
    <property type="entry name" value="Cysteine proteinases"/>
    <property type="match status" value="1"/>
</dbReference>
<evidence type="ECO:0000256" key="1">
    <source>
        <dbReference type="ARBA" id="ARBA00000707"/>
    </source>
</evidence>
<dbReference type="InterPro" id="IPR038765">
    <property type="entry name" value="Papain-like_cys_pep_sf"/>
</dbReference>
<dbReference type="Gene3D" id="3.90.70.10">
    <property type="entry name" value="Cysteine proteinases"/>
    <property type="match status" value="1"/>
</dbReference>
<dbReference type="PROSITE" id="PS00972">
    <property type="entry name" value="USP_1"/>
    <property type="match status" value="1"/>
</dbReference>
<dbReference type="EC" id="3.4.19.12" evidence="6"/>
<dbReference type="InterPro" id="IPR018200">
    <property type="entry name" value="USP_CS"/>
</dbReference>
<name>A0A4Q0A1Z3_9FUNG</name>
<dbReference type="PANTHER" id="PTHR24006">
    <property type="entry name" value="UBIQUITIN CARBOXYL-TERMINAL HYDROLASE"/>
    <property type="match status" value="1"/>
</dbReference>
<dbReference type="InterPro" id="IPR001394">
    <property type="entry name" value="Peptidase_C19_UCH"/>
</dbReference>
<dbReference type="GO" id="GO:0005829">
    <property type="term" value="C:cytosol"/>
    <property type="evidence" value="ECO:0007669"/>
    <property type="project" value="TreeGrafter"/>
</dbReference>
<feature type="domain" description="USP" evidence="7">
    <location>
        <begin position="25"/>
        <end position="386"/>
    </location>
</feature>
<dbReference type="STRING" id="215637.A0A4Q0A1Z3"/>
<reference evidence="9" key="1">
    <citation type="journal article" date="2018" name="Nat. Microbiol.">
        <title>Leveraging single-cell genomics to expand the fungal tree of life.</title>
        <authorList>
            <person name="Ahrendt S.R."/>
            <person name="Quandt C.A."/>
            <person name="Ciobanu D."/>
            <person name="Clum A."/>
            <person name="Salamov A."/>
            <person name="Andreopoulos B."/>
            <person name="Cheng J.F."/>
            <person name="Woyke T."/>
            <person name="Pelin A."/>
            <person name="Henrissat B."/>
            <person name="Reynolds N.K."/>
            <person name="Benny G.L."/>
            <person name="Smith M.E."/>
            <person name="James T.Y."/>
            <person name="Grigoriev I.V."/>
        </authorList>
    </citation>
    <scope>NUCLEOTIDE SEQUENCE [LARGE SCALE GENOMIC DNA]</scope>
    <source>
        <strain evidence="9">RSA 468</strain>
    </source>
</reference>
<feature type="non-terminal residue" evidence="8">
    <location>
        <position position="1"/>
    </location>
</feature>
<keyword evidence="3 6" id="KW-0833">Ubl conjugation pathway</keyword>
<dbReference type="AlphaFoldDB" id="A0A4Q0A1Z3"/>
<keyword evidence="4 6" id="KW-0378">Hydrolase</keyword>
<evidence type="ECO:0000256" key="6">
    <source>
        <dbReference type="RuleBase" id="RU366025"/>
    </source>
</evidence>
<dbReference type="InterPro" id="IPR028889">
    <property type="entry name" value="USP"/>
</dbReference>
<dbReference type="PANTHER" id="PTHR24006:SF687">
    <property type="entry name" value="UBIQUITIN CARBOXYL-TERMINAL HYDROLASE 10"/>
    <property type="match status" value="1"/>
</dbReference>
<keyword evidence="5 6" id="KW-0788">Thiol protease</keyword>
<evidence type="ECO:0000259" key="7">
    <source>
        <dbReference type="PROSITE" id="PS50235"/>
    </source>
</evidence>
<dbReference type="Pfam" id="PF00443">
    <property type="entry name" value="UCH"/>
    <property type="match status" value="1"/>
</dbReference>
<dbReference type="GO" id="GO:0006508">
    <property type="term" value="P:proteolysis"/>
    <property type="evidence" value="ECO:0007669"/>
    <property type="project" value="UniProtKB-KW"/>
</dbReference>
<dbReference type="GO" id="GO:0004843">
    <property type="term" value="F:cysteine-type deubiquitinase activity"/>
    <property type="evidence" value="ECO:0007669"/>
    <property type="project" value="UniProtKB-UniRule"/>
</dbReference>
<dbReference type="GO" id="GO:0016579">
    <property type="term" value="P:protein deubiquitination"/>
    <property type="evidence" value="ECO:0007669"/>
    <property type="project" value="InterPro"/>
</dbReference>
<gene>
    <name evidence="8" type="ORF">BJ085DRAFT_23111</name>
</gene>
<dbReference type="InterPro" id="IPR050164">
    <property type="entry name" value="Peptidase_C19"/>
</dbReference>
<dbReference type="Proteomes" id="UP000268162">
    <property type="component" value="Unassembled WGS sequence"/>
</dbReference>
<dbReference type="PROSITE" id="PS50235">
    <property type="entry name" value="USP_3"/>
    <property type="match status" value="1"/>
</dbReference>
<dbReference type="CDD" id="cd02257">
    <property type="entry name" value="Peptidase_C19"/>
    <property type="match status" value="1"/>
</dbReference>
<accession>A0A4Q0A1Z3</accession>
<sequence length="386" mass="42859">PRFRSIADTLANFLPSFQRTTLQPRGLVNSGNMCFMNSILQALLFCPPFFNLLKKIETHSTHSFNSSTPLTDSLVAFVNEFRESKPLPISTAADEVGEPLSPENVYNALRSLKKFDSLRGRQEDAQEFMGFLLEGLHDEFMSVGRSQKSANGAAAEATNGGNGATGAATPYAWMEVGKKNRVSSTRTVAANDSPITQIFGGKQRSVLRCPGSKDSITYEPFQSLLLDISPPAVKTVEDALNHLVQPETLEGFTDPRGFTVQATKQLQLEELPPVLILHINRFVYTSANGAQKLQKPLEYGHHLVLPSTLFPPHHRQPKKPIQYDLLAVVYHHGRHLTGGHYTCDILQSKSQWLNIDDTAIKRIAHETVITQGSDDCLPYVLFYVRN</sequence>
<dbReference type="GO" id="GO:0005634">
    <property type="term" value="C:nucleus"/>
    <property type="evidence" value="ECO:0007669"/>
    <property type="project" value="TreeGrafter"/>
</dbReference>